<dbReference type="GO" id="GO:0008168">
    <property type="term" value="F:methyltransferase activity"/>
    <property type="evidence" value="ECO:0007669"/>
    <property type="project" value="UniProtKB-KW"/>
</dbReference>
<keyword evidence="1 3" id="KW-0808">Transferase</keyword>
<dbReference type="InterPro" id="IPR029063">
    <property type="entry name" value="SAM-dependent_MTases_sf"/>
</dbReference>
<proteinExistence type="predicted"/>
<evidence type="ECO:0000256" key="1">
    <source>
        <dbReference type="ARBA" id="ARBA00022679"/>
    </source>
</evidence>
<name>A0A455SH17_9CHLR</name>
<feature type="domain" description="Methyltransferase" evidence="2">
    <location>
        <begin position="68"/>
        <end position="160"/>
    </location>
</feature>
<organism evidence="3">
    <name type="scientific">Thermosporothrix sp. COM3</name>
    <dbReference type="NCBI Taxonomy" id="2490863"/>
    <lineage>
        <taxon>Bacteria</taxon>
        <taxon>Bacillati</taxon>
        <taxon>Chloroflexota</taxon>
        <taxon>Ktedonobacteria</taxon>
        <taxon>Ktedonobacterales</taxon>
        <taxon>Thermosporotrichaceae</taxon>
        <taxon>Thermosporothrix</taxon>
    </lineage>
</organism>
<sequence>MAEEVRVRARRLAQEYIQRGDVTGWFEVLYAAAEGNEQAIQWADMVPNPGLLEWLEREEVHGEGRRALVVGCGLGDDAEELARRGFEVTAFDISPTAIEWCQRRFPDSRVTYVVADALKLPEGWQRRFDFLFEAYTLQVLPPEARQTAARNLASCLAEGGILLVICRGRSPEDPEGDMPWPLTAGELQVFLEAGLSETQFEEYFEESSVRRFRVTYSR</sequence>
<dbReference type="InterPro" id="IPR041698">
    <property type="entry name" value="Methyltransf_25"/>
</dbReference>
<reference evidence="3" key="1">
    <citation type="submission" date="2018-12" db="EMBL/GenBank/DDBJ databases">
        <title>Novel natural products biosynthetic potential of the class Ktedonobacteria.</title>
        <authorList>
            <person name="Zheng Y."/>
            <person name="Saitou A."/>
            <person name="Wang C.M."/>
            <person name="Toyoda A."/>
            <person name="Minakuchi Y."/>
            <person name="Sekiguchi Y."/>
            <person name="Ueda K."/>
            <person name="Takano H."/>
            <person name="Sakai Y."/>
            <person name="Yokota A."/>
            <person name="Yabe S."/>
        </authorList>
    </citation>
    <scope>NUCLEOTIDE SEQUENCE</scope>
    <source>
        <strain evidence="3">COM3</strain>
    </source>
</reference>
<accession>A0A455SH17</accession>
<dbReference type="CDD" id="cd02440">
    <property type="entry name" value="AdoMet_MTases"/>
    <property type="match status" value="1"/>
</dbReference>
<dbReference type="AlphaFoldDB" id="A0A455SH17"/>
<dbReference type="PANTHER" id="PTHR43861">
    <property type="entry name" value="TRANS-ACONITATE 2-METHYLTRANSFERASE-RELATED"/>
    <property type="match status" value="1"/>
</dbReference>
<dbReference type="Pfam" id="PF13649">
    <property type="entry name" value="Methyltransf_25"/>
    <property type="match status" value="1"/>
</dbReference>
<protein>
    <submittedName>
        <fullName evidence="3">Methyltransferase type 12</fullName>
    </submittedName>
</protein>
<gene>
    <name evidence="3" type="ORF">KTC_17970</name>
</gene>
<evidence type="ECO:0000313" key="3">
    <source>
        <dbReference type="EMBL" id="BBH87046.1"/>
    </source>
</evidence>
<keyword evidence="3" id="KW-0489">Methyltransferase</keyword>
<evidence type="ECO:0000259" key="2">
    <source>
        <dbReference type="Pfam" id="PF13649"/>
    </source>
</evidence>
<dbReference type="GO" id="GO:0032259">
    <property type="term" value="P:methylation"/>
    <property type="evidence" value="ECO:0007669"/>
    <property type="project" value="UniProtKB-KW"/>
</dbReference>
<dbReference type="SUPFAM" id="SSF53335">
    <property type="entry name" value="S-adenosyl-L-methionine-dependent methyltransferases"/>
    <property type="match status" value="1"/>
</dbReference>
<dbReference type="EMBL" id="AP019376">
    <property type="protein sequence ID" value="BBH87046.1"/>
    <property type="molecule type" value="Genomic_DNA"/>
</dbReference>
<dbReference type="Gene3D" id="3.40.50.150">
    <property type="entry name" value="Vaccinia Virus protein VP39"/>
    <property type="match status" value="1"/>
</dbReference>